<dbReference type="Gramene" id="A03p44040.2_BraZ1">
    <property type="protein sequence ID" value="A03p44040.2_BraZ1.CDS.1"/>
    <property type="gene ID" value="A03g44040.2_BraZ1"/>
</dbReference>
<gene>
    <name evidence="1" type="ORF">BRAPAZ1V2_A03P44040.2</name>
</gene>
<sequence length="66" mass="7690">MTLSSVSHQFPICSPIRKKLRISYIHTHKRTESHVCKRHIVLLCSVFFIIRSGSLSRLLLAIKWES</sequence>
<accession>A0A8D9LQI2</accession>
<dbReference type="AlphaFoldDB" id="A0A8D9LQI2"/>
<dbReference type="EMBL" id="LS974619">
    <property type="protein sequence ID" value="CAG7883061.1"/>
    <property type="molecule type" value="Genomic_DNA"/>
</dbReference>
<protein>
    <submittedName>
        <fullName evidence="1">Uncharacterized protein</fullName>
    </submittedName>
</protein>
<evidence type="ECO:0000313" key="2">
    <source>
        <dbReference type="Proteomes" id="UP000694005"/>
    </source>
</evidence>
<proteinExistence type="predicted"/>
<dbReference type="Proteomes" id="UP000694005">
    <property type="component" value="Chromosome A03"/>
</dbReference>
<evidence type="ECO:0000313" key="1">
    <source>
        <dbReference type="EMBL" id="CAG7883061.1"/>
    </source>
</evidence>
<reference evidence="1 2" key="1">
    <citation type="submission" date="2021-07" db="EMBL/GenBank/DDBJ databases">
        <authorList>
            <consortium name="Genoscope - CEA"/>
            <person name="William W."/>
        </authorList>
    </citation>
    <scope>NUCLEOTIDE SEQUENCE [LARGE SCALE GENOMIC DNA]</scope>
</reference>
<organism evidence="1 2">
    <name type="scientific">Brassica campestris</name>
    <name type="common">Field mustard</name>
    <dbReference type="NCBI Taxonomy" id="3711"/>
    <lineage>
        <taxon>Eukaryota</taxon>
        <taxon>Viridiplantae</taxon>
        <taxon>Streptophyta</taxon>
        <taxon>Embryophyta</taxon>
        <taxon>Tracheophyta</taxon>
        <taxon>Spermatophyta</taxon>
        <taxon>Magnoliopsida</taxon>
        <taxon>eudicotyledons</taxon>
        <taxon>Gunneridae</taxon>
        <taxon>Pentapetalae</taxon>
        <taxon>rosids</taxon>
        <taxon>malvids</taxon>
        <taxon>Brassicales</taxon>
        <taxon>Brassicaceae</taxon>
        <taxon>Brassiceae</taxon>
        <taxon>Brassica</taxon>
    </lineage>
</organism>
<name>A0A8D9LQI2_BRACM</name>